<feature type="domain" description="Protein kinase" evidence="27">
    <location>
        <begin position="525"/>
        <end position="833"/>
    </location>
</feature>
<evidence type="ECO:0000256" key="7">
    <source>
        <dbReference type="ARBA" id="ARBA00022741"/>
    </source>
</evidence>
<dbReference type="Pfam" id="PF07679">
    <property type="entry name" value="I-set"/>
    <property type="match status" value="1"/>
</dbReference>
<dbReference type="Gene3D" id="1.10.510.10">
    <property type="entry name" value="Transferase(Phosphotransferase) domain 1"/>
    <property type="match status" value="1"/>
</dbReference>
<evidence type="ECO:0000256" key="23">
    <source>
        <dbReference type="PROSITE-ProRule" id="PRU10141"/>
    </source>
</evidence>
<feature type="disulfide bond" evidence="22">
    <location>
        <begin position="306"/>
        <end position="373"/>
    </location>
</feature>
<feature type="active site" description="Proton acceptor" evidence="20">
    <location>
        <position position="688"/>
    </location>
</feature>
<evidence type="ECO:0000256" key="13">
    <source>
        <dbReference type="ARBA" id="ARBA00023157"/>
    </source>
</evidence>
<dbReference type="PROSITE" id="PS00107">
    <property type="entry name" value="PROTEIN_KINASE_ATP"/>
    <property type="match status" value="1"/>
</dbReference>
<comment type="function">
    <text evidence="18">Receptor for basic fibroblast growth factor.</text>
</comment>
<keyword evidence="10 25" id="KW-1133">Transmembrane helix</keyword>
<dbReference type="InterPro" id="IPR013098">
    <property type="entry name" value="Ig_I-set"/>
</dbReference>
<dbReference type="InterPro" id="IPR011009">
    <property type="entry name" value="Kinase-like_dom_sf"/>
</dbReference>
<comment type="catalytic activity">
    <reaction evidence="17 19">
        <text>L-tyrosyl-[protein] + ATP = O-phospho-L-tyrosyl-[protein] + ADP + H(+)</text>
        <dbReference type="Rhea" id="RHEA:10596"/>
        <dbReference type="Rhea" id="RHEA-COMP:10136"/>
        <dbReference type="Rhea" id="RHEA-COMP:20101"/>
        <dbReference type="ChEBI" id="CHEBI:15378"/>
        <dbReference type="ChEBI" id="CHEBI:30616"/>
        <dbReference type="ChEBI" id="CHEBI:46858"/>
        <dbReference type="ChEBI" id="CHEBI:61978"/>
        <dbReference type="ChEBI" id="CHEBI:456216"/>
        <dbReference type="EC" id="2.7.10.1"/>
    </reaction>
</comment>
<keyword evidence="9 19" id="KW-0067">ATP-binding</keyword>
<feature type="binding site" evidence="21">
    <location>
        <position position="613"/>
    </location>
    <ligand>
        <name>ATP</name>
        <dbReference type="ChEBI" id="CHEBI:30616"/>
    </ligand>
</feature>
<feature type="transmembrane region" description="Helical" evidence="25">
    <location>
        <begin position="416"/>
        <end position="439"/>
    </location>
</feature>
<dbReference type="InterPro" id="IPR003598">
    <property type="entry name" value="Ig_sub2"/>
</dbReference>
<dbReference type="GO" id="GO:0005524">
    <property type="term" value="F:ATP binding"/>
    <property type="evidence" value="ECO:0007669"/>
    <property type="project" value="UniProtKB-UniRule"/>
</dbReference>
<keyword evidence="2" id="KW-0597">Phosphoprotein</keyword>
<dbReference type="SUPFAM" id="SSF48726">
    <property type="entry name" value="Immunoglobulin"/>
    <property type="match status" value="3"/>
</dbReference>
<feature type="region of interest" description="Disordered" evidence="24">
    <location>
        <begin position="137"/>
        <end position="186"/>
    </location>
</feature>
<keyword evidence="4 25" id="KW-0812">Transmembrane</keyword>
<evidence type="ECO:0000256" key="8">
    <source>
        <dbReference type="ARBA" id="ARBA00022777"/>
    </source>
</evidence>
<feature type="binding site" evidence="21">
    <location>
        <begin position="607"/>
        <end position="609"/>
    </location>
    <ligand>
        <name>ATP</name>
        <dbReference type="ChEBI" id="CHEBI:30616"/>
    </ligand>
</feature>
<evidence type="ECO:0000256" key="19">
    <source>
        <dbReference type="PIRNR" id="PIRNR000628"/>
    </source>
</evidence>
<dbReference type="InterPro" id="IPR008266">
    <property type="entry name" value="Tyr_kinase_AS"/>
</dbReference>
<comment type="caution">
    <text evidence="29">The sequence shown here is derived from an EMBL/GenBank/DDBJ whole genome shotgun (WGS) entry which is preliminary data.</text>
</comment>
<feature type="compositionally biased region" description="Acidic residues" evidence="24">
    <location>
        <begin position="157"/>
        <end position="170"/>
    </location>
</feature>
<feature type="disulfide bond" evidence="22">
    <location>
        <begin position="212"/>
        <end position="260"/>
    </location>
</feature>
<dbReference type="FunFam" id="3.30.200.20:FF:000593">
    <property type="entry name" value="Predicted protein"/>
    <property type="match status" value="1"/>
</dbReference>
<dbReference type="InterPro" id="IPR000719">
    <property type="entry name" value="Prot_kinase_dom"/>
</dbReference>
<keyword evidence="15" id="KW-0325">Glycoprotein</keyword>
<feature type="binding site" evidence="21">
    <location>
        <position position="692"/>
    </location>
    <ligand>
        <name>ATP</name>
        <dbReference type="ChEBI" id="CHEBI:30616"/>
    </ligand>
</feature>
<dbReference type="PROSITE" id="PS50835">
    <property type="entry name" value="IG_LIKE"/>
    <property type="match status" value="2"/>
</dbReference>
<evidence type="ECO:0000256" key="16">
    <source>
        <dbReference type="ARBA" id="ARBA00023319"/>
    </source>
</evidence>
<feature type="binding site" evidence="21">
    <location>
        <begin position="531"/>
        <end position="537"/>
    </location>
    <ligand>
        <name>ATP</name>
        <dbReference type="ChEBI" id="CHEBI:30616"/>
    </ligand>
</feature>
<dbReference type="InterPro" id="IPR003599">
    <property type="entry name" value="Ig_sub"/>
</dbReference>
<evidence type="ECO:0000256" key="5">
    <source>
        <dbReference type="ARBA" id="ARBA00022729"/>
    </source>
</evidence>
<dbReference type="PROSITE" id="PS50011">
    <property type="entry name" value="PROTEIN_KINASE_DOM"/>
    <property type="match status" value="1"/>
</dbReference>
<evidence type="ECO:0000313" key="29">
    <source>
        <dbReference type="EMBL" id="CAH0107800.1"/>
    </source>
</evidence>
<keyword evidence="8 19" id="KW-0418">Kinase</keyword>
<dbReference type="InterPro" id="IPR036179">
    <property type="entry name" value="Ig-like_dom_sf"/>
</dbReference>
<dbReference type="GO" id="GO:0005886">
    <property type="term" value="C:plasma membrane"/>
    <property type="evidence" value="ECO:0007669"/>
    <property type="project" value="TreeGrafter"/>
</dbReference>
<name>A0A8J2RQR9_9CRUS</name>
<feature type="binding site" evidence="21">
    <location>
        <position position="706"/>
    </location>
    <ligand>
        <name>ATP</name>
        <dbReference type="ChEBI" id="CHEBI:30616"/>
    </ligand>
</feature>
<dbReference type="FunFam" id="1.10.510.10:FF:000007">
    <property type="entry name" value="Fibroblast growth factor receptor"/>
    <property type="match status" value="1"/>
</dbReference>
<dbReference type="GO" id="GO:0005007">
    <property type="term" value="F:fibroblast growth factor receptor activity"/>
    <property type="evidence" value="ECO:0007669"/>
    <property type="project" value="InterPro"/>
</dbReference>
<proteinExistence type="inferred from homology"/>
<dbReference type="EC" id="2.7.10.1" evidence="19"/>
<dbReference type="InterPro" id="IPR013783">
    <property type="entry name" value="Ig-like_fold"/>
</dbReference>
<dbReference type="InterPro" id="IPR001245">
    <property type="entry name" value="Ser-Thr/Tyr_kinase_cat_dom"/>
</dbReference>
<evidence type="ECO:0000256" key="11">
    <source>
        <dbReference type="ARBA" id="ARBA00023136"/>
    </source>
</evidence>
<feature type="chain" id="PRO_5035300095" description="Fibroblast growth factor receptor" evidence="26">
    <location>
        <begin position="22"/>
        <end position="861"/>
    </location>
</feature>
<evidence type="ECO:0000259" key="27">
    <source>
        <dbReference type="PROSITE" id="PS50011"/>
    </source>
</evidence>
<evidence type="ECO:0000256" key="15">
    <source>
        <dbReference type="ARBA" id="ARBA00023180"/>
    </source>
</evidence>
<evidence type="ECO:0000256" key="18">
    <source>
        <dbReference type="ARBA" id="ARBA00056965"/>
    </source>
</evidence>
<keyword evidence="14 19" id="KW-0675">Receptor</keyword>
<evidence type="ECO:0000256" key="21">
    <source>
        <dbReference type="PIRSR" id="PIRSR000628-2"/>
    </source>
</evidence>
<dbReference type="OrthoDB" id="535945at2759"/>
<dbReference type="AlphaFoldDB" id="A0A8J2RQR9"/>
<dbReference type="SMART" id="SM00408">
    <property type="entry name" value="IGc2"/>
    <property type="match status" value="2"/>
</dbReference>
<dbReference type="InterPro" id="IPR050122">
    <property type="entry name" value="RTK"/>
</dbReference>
<evidence type="ECO:0000313" key="30">
    <source>
        <dbReference type="Proteomes" id="UP000789390"/>
    </source>
</evidence>
<dbReference type="FunFam" id="2.60.40.10:FF:000020">
    <property type="entry name" value="Fibroblast growth factor receptor"/>
    <property type="match status" value="1"/>
</dbReference>
<evidence type="ECO:0000256" key="10">
    <source>
        <dbReference type="ARBA" id="ARBA00022989"/>
    </source>
</evidence>
<evidence type="ECO:0000256" key="2">
    <source>
        <dbReference type="ARBA" id="ARBA00022553"/>
    </source>
</evidence>
<dbReference type="GO" id="GO:0008284">
    <property type="term" value="P:positive regulation of cell population proliferation"/>
    <property type="evidence" value="ECO:0007669"/>
    <property type="project" value="InterPro"/>
</dbReference>
<keyword evidence="30" id="KW-1185">Reference proteome</keyword>
<dbReference type="InterPro" id="IPR007110">
    <property type="entry name" value="Ig-like_dom"/>
</dbReference>
<evidence type="ECO:0000256" key="9">
    <source>
        <dbReference type="ARBA" id="ARBA00022840"/>
    </source>
</evidence>
<evidence type="ECO:0000256" key="14">
    <source>
        <dbReference type="ARBA" id="ARBA00023170"/>
    </source>
</evidence>
<evidence type="ECO:0000256" key="26">
    <source>
        <dbReference type="SAM" id="SignalP"/>
    </source>
</evidence>
<gene>
    <name evidence="29" type="ORF">DGAL_LOCUS11134</name>
</gene>
<feature type="domain" description="Ig-like" evidence="28">
    <location>
        <begin position="186"/>
        <end position="272"/>
    </location>
</feature>
<dbReference type="Pfam" id="PF13927">
    <property type="entry name" value="Ig_3"/>
    <property type="match status" value="1"/>
</dbReference>
<keyword evidence="5 26" id="KW-0732">Signal</keyword>
<dbReference type="Proteomes" id="UP000789390">
    <property type="component" value="Unassembled WGS sequence"/>
</dbReference>
<keyword evidence="7 19" id="KW-0547">Nucleotide-binding</keyword>
<dbReference type="PANTHER" id="PTHR24416">
    <property type="entry name" value="TYROSINE-PROTEIN KINASE RECEPTOR"/>
    <property type="match status" value="1"/>
</dbReference>
<keyword evidence="13 22" id="KW-1015">Disulfide bond</keyword>
<feature type="signal peptide" evidence="26">
    <location>
        <begin position="1"/>
        <end position="21"/>
    </location>
</feature>
<evidence type="ECO:0000256" key="6">
    <source>
        <dbReference type="ARBA" id="ARBA00022737"/>
    </source>
</evidence>
<evidence type="ECO:0000259" key="28">
    <source>
        <dbReference type="PROSITE" id="PS50835"/>
    </source>
</evidence>
<sequence length="861" mass="97438">MDRILLLSALILFTAASVIVAAPTQQRYEEVVVYEGDTVKYDCPSGLTQLAGHGVEWYHNDVRVDPRQHSRIRYAKKKNSITITFVESSDGGAWSIRPKSVRLMDPAPKMTPWCNFTVIVKMDDDDVDAAAAEELQSDQADDDYHPHLFNTPSLHPEEEESDFPMADDDVSGSITSESADGEPQSPSFIRIKKMEAIMSQVKPAGSTVTYKCPAEGYPKPEIVWTKDGGPIKRHLGSAKLQKWSLELEEATTYDSGNYTCTVSNSHGSVSFTFKLLIQERFLHKPVISDELKNTTAKEGEIVTLACRVTSELHPHFVWIKHYQVNGSWEDEEKKPYYRRIYPTQLDEDGEVNNDHQVLRLENVTKEDAGWYTCMAGNSLGMSYRSAWLTVVDPEEESPSIDHLLEGSIHHLQDQKVVIILASVLGSIVLAFVVLFALAFRKRYSRQKRNKFMALETAHCIAPCTKKVIIEQRSAVNGVGGGIHDPLLFPVIKIEKHRSRLGTDIGSVSEYELPLDTRWEFPRQDLQLGKSLGEGAFGHVVQAQANGIIEKNSVSTVAVKMLKEGHTDTELMDLVSEMEMMKMIGTHVNILNLLGCCTQDGPLYVIVEFAPYGNLRDFLRQHRPSSGYERAIGQLGWKLGNTSYEHPIEFNNGGRMSQDTLTHKDLISYAYQVARGMDYLESKKCIHRDLAARNVLVSEDCVLKIADFGLARDVHMHEYYRKTTDGRLPVKWMAPEALFQRVYTSQSDVWSFGILLWEIMTLGGTPYPSVPNIERLFQLLRDGHRMEKPVSCSLEVYLLMRECWQYNPMERPTFSELVEDLERILKLTSNEEYLELGFESPETPPSSRENSDCRTQFVVSTV</sequence>
<feature type="binding site" evidence="21 23">
    <location>
        <position position="559"/>
    </location>
    <ligand>
        <name>ATP</name>
        <dbReference type="ChEBI" id="CHEBI:30616"/>
    </ligand>
</feature>
<evidence type="ECO:0000256" key="20">
    <source>
        <dbReference type="PIRSR" id="PIRSR000628-1"/>
    </source>
</evidence>
<dbReference type="FunFam" id="2.60.40.10:FF:000016">
    <property type="entry name" value="Fibroblast growth factor receptor"/>
    <property type="match status" value="1"/>
</dbReference>
<dbReference type="Pfam" id="PF07714">
    <property type="entry name" value="PK_Tyr_Ser-Thr"/>
    <property type="match status" value="1"/>
</dbReference>
<evidence type="ECO:0000256" key="24">
    <source>
        <dbReference type="SAM" id="MobiDB-lite"/>
    </source>
</evidence>
<keyword evidence="6" id="KW-0677">Repeat</keyword>
<dbReference type="SUPFAM" id="SSF56112">
    <property type="entry name" value="Protein kinase-like (PK-like)"/>
    <property type="match status" value="1"/>
</dbReference>
<comment type="subcellular location">
    <subcellularLocation>
        <location evidence="1">Membrane</location>
        <topology evidence="1">Single-pass membrane protein</topology>
    </subcellularLocation>
</comment>
<dbReference type="PIRSF" id="PIRSF000628">
    <property type="entry name" value="FGFR"/>
    <property type="match status" value="1"/>
</dbReference>
<dbReference type="SMART" id="SM00409">
    <property type="entry name" value="IG"/>
    <property type="match status" value="3"/>
</dbReference>
<evidence type="ECO:0000256" key="17">
    <source>
        <dbReference type="ARBA" id="ARBA00051243"/>
    </source>
</evidence>
<dbReference type="EMBL" id="CAKKLH010000279">
    <property type="protein sequence ID" value="CAH0107800.1"/>
    <property type="molecule type" value="Genomic_DNA"/>
</dbReference>
<keyword evidence="11 19" id="KW-0472">Membrane</keyword>
<dbReference type="GO" id="GO:0043235">
    <property type="term" value="C:receptor complex"/>
    <property type="evidence" value="ECO:0007669"/>
    <property type="project" value="TreeGrafter"/>
</dbReference>
<dbReference type="Gene3D" id="2.60.40.10">
    <property type="entry name" value="Immunoglobulins"/>
    <property type="match status" value="3"/>
</dbReference>
<evidence type="ECO:0000256" key="25">
    <source>
        <dbReference type="SAM" id="Phobius"/>
    </source>
</evidence>
<dbReference type="InterPro" id="IPR016248">
    <property type="entry name" value="FGF_rcpt_fam"/>
</dbReference>
<evidence type="ECO:0000256" key="1">
    <source>
        <dbReference type="ARBA" id="ARBA00004167"/>
    </source>
</evidence>
<dbReference type="SMART" id="SM00219">
    <property type="entry name" value="TyrKc"/>
    <property type="match status" value="1"/>
</dbReference>
<organism evidence="29 30">
    <name type="scientific">Daphnia galeata</name>
    <dbReference type="NCBI Taxonomy" id="27404"/>
    <lineage>
        <taxon>Eukaryota</taxon>
        <taxon>Metazoa</taxon>
        <taxon>Ecdysozoa</taxon>
        <taxon>Arthropoda</taxon>
        <taxon>Crustacea</taxon>
        <taxon>Branchiopoda</taxon>
        <taxon>Diplostraca</taxon>
        <taxon>Cladocera</taxon>
        <taxon>Anomopoda</taxon>
        <taxon>Daphniidae</taxon>
        <taxon>Daphnia</taxon>
    </lineage>
</organism>
<dbReference type="PRINTS" id="PR00109">
    <property type="entry name" value="TYRKINASE"/>
</dbReference>
<keyword evidence="12 19" id="KW-0829">Tyrosine-protein kinase</keyword>
<dbReference type="PANTHER" id="PTHR24416:SF550">
    <property type="entry name" value="FIBROBLAST GROWTH FACTOR RECEPTOR HOMOLOG 1-RELATED"/>
    <property type="match status" value="1"/>
</dbReference>
<feature type="domain" description="Ig-like" evidence="28">
    <location>
        <begin position="285"/>
        <end position="389"/>
    </location>
</feature>
<dbReference type="PROSITE" id="PS00109">
    <property type="entry name" value="PROTEIN_KINASE_TYR"/>
    <property type="match status" value="1"/>
</dbReference>
<keyword evidence="3 19" id="KW-0808">Transferase</keyword>
<comment type="similarity">
    <text evidence="19">Belongs to the protein kinase superfamily. Tyr protein kinase family. Fibroblast growth factor receptor subfamily.</text>
</comment>
<evidence type="ECO:0000256" key="3">
    <source>
        <dbReference type="ARBA" id="ARBA00022679"/>
    </source>
</evidence>
<dbReference type="InterPro" id="IPR017441">
    <property type="entry name" value="Protein_kinase_ATP_BS"/>
</dbReference>
<keyword evidence="16" id="KW-0393">Immunoglobulin domain</keyword>
<dbReference type="Gene3D" id="3.30.200.20">
    <property type="entry name" value="Phosphorylase Kinase, domain 1"/>
    <property type="match status" value="1"/>
</dbReference>
<protein>
    <recommendedName>
        <fullName evidence="19">Fibroblast growth factor receptor</fullName>
        <ecNumber evidence="19">2.7.10.1</ecNumber>
    </recommendedName>
</protein>
<accession>A0A8J2RQR9</accession>
<evidence type="ECO:0000256" key="22">
    <source>
        <dbReference type="PIRSR" id="PIRSR000628-3"/>
    </source>
</evidence>
<dbReference type="InterPro" id="IPR020635">
    <property type="entry name" value="Tyr_kinase_cat_dom"/>
</dbReference>
<evidence type="ECO:0000256" key="12">
    <source>
        <dbReference type="ARBA" id="ARBA00023137"/>
    </source>
</evidence>
<reference evidence="29" key="1">
    <citation type="submission" date="2021-11" db="EMBL/GenBank/DDBJ databases">
        <authorList>
            <person name="Schell T."/>
        </authorList>
    </citation>
    <scope>NUCLEOTIDE SEQUENCE</scope>
    <source>
        <strain evidence="29">M5</strain>
    </source>
</reference>
<evidence type="ECO:0000256" key="4">
    <source>
        <dbReference type="ARBA" id="ARBA00022692"/>
    </source>
</evidence>